<dbReference type="PRINTS" id="PR00111">
    <property type="entry name" value="ABHYDROLASE"/>
</dbReference>
<dbReference type="InterPro" id="IPR000073">
    <property type="entry name" value="AB_hydrolase_1"/>
</dbReference>
<dbReference type="InterPro" id="IPR029058">
    <property type="entry name" value="AB_hydrolase_fold"/>
</dbReference>
<dbReference type="RefSeq" id="WP_143947114.1">
    <property type="nucleotide sequence ID" value="NZ_BAABMB010000004.1"/>
</dbReference>
<dbReference type="GO" id="GO:0051920">
    <property type="term" value="F:peroxiredoxin activity"/>
    <property type="evidence" value="ECO:0007669"/>
    <property type="project" value="InterPro"/>
</dbReference>
<dbReference type="GO" id="GO:0042952">
    <property type="term" value="P:beta-ketoadipate pathway"/>
    <property type="evidence" value="ECO:0007669"/>
    <property type="project" value="InterPro"/>
</dbReference>
<dbReference type="SUPFAM" id="SSF69118">
    <property type="entry name" value="AhpD-like"/>
    <property type="match status" value="1"/>
</dbReference>
<evidence type="ECO:0000313" key="3">
    <source>
        <dbReference type="EMBL" id="TSH97589.1"/>
    </source>
</evidence>
<evidence type="ECO:0000259" key="1">
    <source>
        <dbReference type="Pfam" id="PF00561"/>
    </source>
</evidence>
<dbReference type="GO" id="GO:0047570">
    <property type="term" value="F:3-oxoadipate enol-lactonase activity"/>
    <property type="evidence" value="ECO:0007669"/>
    <property type="project" value="UniProtKB-EC"/>
</dbReference>
<keyword evidence="4" id="KW-1185">Reference proteome</keyword>
<organism evidence="3 4">
    <name type="scientific">Verticiella sediminum</name>
    <dbReference type="NCBI Taxonomy" id="1247510"/>
    <lineage>
        <taxon>Bacteria</taxon>
        <taxon>Pseudomonadati</taxon>
        <taxon>Pseudomonadota</taxon>
        <taxon>Betaproteobacteria</taxon>
        <taxon>Burkholderiales</taxon>
        <taxon>Alcaligenaceae</taxon>
        <taxon>Verticiella</taxon>
    </lineage>
</organism>
<evidence type="ECO:0000259" key="2">
    <source>
        <dbReference type="Pfam" id="PF02627"/>
    </source>
</evidence>
<dbReference type="InterPro" id="IPR026968">
    <property type="entry name" value="PcaD/CatD"/>
</dbReference>
<dbReference type="AlphaFoldDB" id="A0A556AXC3"/>
<dbReference type="OrthoDB" id="9793083at2"/>
<dbReference type="InterPro" id="IPR029032">
    <property type="entry name" value="AhpD-like"/>
</dbReference>
<gene>
    <name evidence="3" type="primary">pcaD</name>
    <name evidence="3" type="ORF">FOZ76_05395</name>
</gene>
<dbReference type="PANTHER" id="PTHR33570">
    <property type="entry name" value="4-CARBOXYMUCONOLACTONE DECARBOXYLASE FAMILY PROTEIN"/>
    <property type="match status" value="1"/>
</dbReference>
<name>A0A556AXC3_9BURK</name>
<comment type="caution">
    <text evidence="3">The sequence shown here is derived from an EMBL/GenBank/DDBJ whole genome shotgun (WGS) entry which is preliminary data.</text>
</comment>
<accession>A0A556AXC3</accession>
<evidence type="ECO:0000313" key="4">
    <source>
        <dbReference type="Proteomes" id="UP000318405"/>
    </source>
</evidence>
<dbReference type="Gene3D" id="1.20.1290.10">
    <property type="entry name" value="AhpD-like"/>
    <property type="match status" value="1"/>
</dbReference>
<protein>
    <submittedName>
        <fullName evidence="3">3-oxoadipate enol-lactonase</fullName>
        <ecNumber evidence="3">3.1.1.24</ecNumber>
    </submittedName>
</protein>
<dbReference type="InterPro" id="IPR052512">
    <property type="entry name" value="4CMD/NDH-1_regulator"/>
</dbReference>
<dbReference type="InterPro" id="IPR003779">
    <property type="entry name" value="CMD-like"/>
</dbReference>
<dbReference type="EMBL" id="VLTJ01000008">
    <property type="protein sequence ID" value="TSH97589.1"/>
    <property type="molecule type" value="Genomic_DNA"/>
</dbReference>
<sequence length="390" mass="42736">MPHTLSHDARIYWRTDGDPKLPALVLGNSIGTDFSLWDTLLPRLLRHFYVLRYDMRGHGASDAPPGEYTLEQLADDAQAVIAAAGIEQYDFCGISLGGMVGMALAARQPAGLRRLVLCNTTARFPDRAMWAARIDTVLKNGMGAIAEAGLARFFSPEFLRTNDMSVQRVRNTLLGIDPVGYAGCCAAIRDMDLQPLLAKIAAPTLVVTGEFDQSTPPAVGAALAEQIAGSRRVNLRCAHIPCVEAPTAYGDTLIEFLAPPEMQTEQQRYEAGLGRRKAVLGDAHVERSLSHATSFNRGYQELITRYAWGQLWTSSRFTDLQRRLIVLAITATAARWEEYELHVGAALRAGVEPETLQELLYQIAIYTGVPAANTGFKLAGDLIREHQQAD</sequence>
<reference evidence="3 4" key="1">
    <citation type="submission" date="2019-07" db="EMBL/GenBank/DDBJ databases">
        <title>Qingshengfaniella alkalisoli gen. nov., sp. nov., isolated from saline soil.</title>
        <authorList>
            <person name="Xu L."/>
            <person name="Huang X.-X."/>
            <person name="Sun J.-Q."/>
        </authorList>
    </citation>
    <scope>NUCLEOTIDE SEQUENCE [LARGE SCALE GENOMIC DNA]</scope>
    <source>
        <strain evidence="3 4">DSM 27279</strain>
    </source>
</reference>
<dbReference type="PANTHER" id="PTHR33570:SF2">
    <property type="entry name" value="CARBOXYMUCONOLACTONE DECARBOXYLASE-LIKE DOMAIN-CONTAINING PROTEIN"/>
    <property type="match status" value="1"/>
</dbReference>
<feature type="domain" description="Carboxymuconolactone decarboxylase-like" evidence="2">
    <location>
        <begin position="299"/>
        <end position="379"/>
    </location>
</feature>
<dbReference type="Gene3D" id="3.40.50.1820">
    <property type="entry name" value="alpha/beta hydrolase"/>
    <property type="match status" value="1"/>
</dbReference>
<keyword evidence="3" id="KW-0378">Hydrolase</keyword>
<dbReference type="EC" id="3.1.1.24" evidence="3"/>
<proteinExistence type="predicted"/>
<feature type="domain" description="AB hydrolase-1" evidence="1">
    <location>
        <begin position="22"/>
        <end position="244"/>
    </location>
</feature>
<dbReference type="Pfam" id="PF00561">
    <property type="entry name" value="Abhydrolase_1"/>
    <property type="match status" value="1"/>
</dbReference>
<dbReference type="Proteomes" id="UP000318405">
    <property type="component" value="Unassembled WGS sequence"/>
</dbReference>
<dbReference type="SUPFAM" id="SSF53474">
    <property type="entry name" value="alpha/beta-Hydrolases"/>
    <property type="match status" value="1"/>
</dbReference>
<dbReference type="Pfam" id="PF02627">
    <property type="entry name" value="CMD"/>
    <property type="match status" value="1"/>
</dbReference>
<dbReference type="NCBIfam" id="TIGR02427">
    <property type="entry name" value="protocat_pcaD"/>
    <property type="match status" value="1"/>
</dbReference>